<organism evidence="1 2">
    <name type="scientific">Geospiza parvula</name>
    <name type="common">Small tree-finch</name>
    <name type="synonym">Camarhynchus parvulus</name>
    <dbReference type="NCBI Taxonomy" id="87175"/>
    <lineage>
        <taxon>Eukaryota</taxon>
        <taxon>Metazoa</taxon>
        <taxon>Chordata</taxon>
        <taxon>Craniata</taxon>
        <taxon>Vertebrata</taxon>
        <taxon>Euteleostomi</taxon>
        <taxon>Archelosauria</taxon>
        <taxon>Archosauria</taxon>
        <taxon>Dinosauria</taxon>
        <taxon>Saurischia</taxon>
        <taxon>Theropoda</taxon>
        <taxon>Coelurosauria</taxon>
        <taxon>Aves</taxon>
        <taxon>Neognathae</taxon>
        <taxon>Neoaves</taxon>
        <taxon>Telluraves</taxon>
        <taxon>Australaves</taxon>
        <taxon>Passeriformes</taxon>
        <taxon>Thraupidae</taxon>
        <taxon>Camarhynchus</taxon>
    </lineage>
</organism>
<proteinExistence type="predicted"/>
<dbReference type="Ensembl" id="ENSCPVT00000014098.2">
    <property type="protein sequence ID" value="ENSCPVP00000013490.1"/>
    <property type="gene ID" value="ENSCPVG00000009867.2"/>
</dbReference>
<accession>A0A8C3N0K2</accession>
<protein>
    <submittedName>
        <fullName evidence="1">Uncharacterized protein</fullName>
    </submittedName>
</protein>
<keyword evidence="2" id="KW-1185">Reference proteome</keyword>
<dbReference type="Proteomes" id="UP000694382">
    <property type="component" value="Chromosome 8"/>
</dbReference>
<evidence type="ECO:0000313" key="2">
    <source>
        <dbReference type="Proteomes" id="UP000694382"/>
    </source>
</evidence>
<name>A0A8C3N0K2_GEOPR</name>
<reference evidence="1" key="3">
    <citation type="submission" date="2025-09" db="UniProtKB">
        <authorList>
            <consortium name="Ensembl"/>
        </authorList>
    </citation>
    <scope>IDENTIFICATION</scope>
</reference>
<reference evidence="1" key="1">
    <citation type="submission" date="2020-02" db="EMBL/GenBank/DDBJ databases">
        <authorList>
            <person name="Enbody D E."/>
            <person name="Pettersson E M."/>
        </authorList>
    </citation>
    <scope>NUCLEOTIDE SEQUENCE [LARGE SCALE GENOMIC DNA]</scope>
</reference>
<reference evidence="1" key="2">
    <citation type="submission" date="2025-08" db="UniProtKB">
        <authorList>
            <consortium name="Ensembl"/>
        </authorList>
    </citation>
    <scope>IDENTIFICATION</scope>
</reference>
<evidence type="ECO:0000313" key="1">
    <source>
        <dbReference type="Ensembl" id="ENSCPVP00000013490.1"/>
    </source>
</evidence>
<dbReference type="AlphaFoldDB" id="A0A8C3N0K2"/>
<sequence length="137" mass="14506">MHLLLVHGTELARAEPTSLTAGAHEAWRADAFTNVVVADAAVQTVGTVLVTGWSPFLRRAGCRESREGQSATCHRAGYGCPQSQAARALLTSHDEAVEGTPQRAVPHERGTDQQPCHGSFPDSPGAGVCSSNELLEY</sequence>